<name>A0A9P6UBF7_9FUNG</name>
<gene>
    <name evidence="2" type="ORF">DFQ27_004583</name>
</gene>
<feature type="compositionally biased region" description="Pro residues" evidence="1">
    <location>
        <begin position="222"/>
        <end position="231"/>
    </location>
</feature>
<accession>A0A9P6UBF7</accession>
<dbReference type="Proteomes" id="UP000807716">
    <property type="component" value="Unassembled WGS sequence"/>
</dbReference>
<evidence type="ECO:0000313" key="3">
    <source>
        <dbReference type="Proteomes" id="UP000807716"/>
    </source>
</evidence>
<protein>
    <submittedName>
        <fullName evidence="2">Uncharacterized protein</fullName>
    </submittedName>
</protein>
<evidence type="ECO:0000313" key="2">
    <source>
        <dbReference type="EMBL" id="KAG0269187.1"/>
    </source>
</evidence>
<feature type="region of interest" description="Disordered" evidence="1">
    <location>
        <begin position="156"/>
        <end position="274"/>
    </location>
</feature>
<dbReference type="EMBL" id="JAAAJB010000032">
    <property type="protein sequence ID" value="KAG0269187.1"/>
    <property type="molecule type" value="Genomic_DNA"/>
</dbReference>
<keyword evidence="3" id="KW-1185">Reference proteome</keyword>
<feature type="region of interest" description="Disordered" evidence="1">
    <location>
        <begin position="1"/>
        <end position="29"/>
    </location>
</feature>
<proteinExistence type="predicted"/>
<feature type="compositionally biased region" description="Polar residues" evidence="1">
    <location>
        <begin position="194"/>
        <end position="208"/>
    </location>
</feature>
<reference evidence="2" key="1">
    <citation type="journal article" date="2020" name="Fungal Divers.">
        <title>Resolving the Mortierellaceae phylogeny through synthesis of multi-gene phylogenetics and phylogenomics.</title>
        <authorList>
            <person name="Vandepol N."/>
            <person name="Liber J."/>
            <person name="Desiro A."/>
            <person name="Na H."/>
            <person name="Kennedy M."/>
            <person name="Barry K."/>
            <person name="Grigoriev I.V."/>
            <person name="Miller A.N."/>
            <person name="O'Donnell K."/>
            <person name="Stajich J.E."/>
            <person name="Bonito G."/>
        </authorList>
    </citation>
    <scope>NUCLEOTIDE SEQUENCE</scope>
    <source>
        <strain evidence="2">BC1065</strain>
    </source>
</reference>
<feature type="compositionally biased region" description="Polar residues" evidence="1">
    <location>
        <begin position="244"/>
        <end position="274"/>
    </location>
</feature>
<feature type="compositionally biased region" description="Low complexity" evidence="1">
    <location>
        <begin position="1"/>
        <end position="10"/>
    </location>
</feature>
<dbReference type="Pfam" id="PF11312">
    <property type="entry name" value="Methyltransf_34"/>
    <property type="match status" value="2"/>
</dbReference>
<comment type="caution">
    <text evidence="2">The sequence shown here is derived from an EMBL/GenBank/DDBJ whole genome shotgun (WGS) entry which is preliminary data.</text>
</comment>
<evidence type="ECO:0000256" key="1">
    <source>
        <dbReference type="SAM" id="MobiDB-lite"/>
    </source>
</evidence>
<dbReference type="OrthoDB" id="6419443at2759"/>
<dbReference type="AlphaFoldDB" id="A0A9P6UBF7"/>
<sequence length="478" mass="52044">MSVNNNNNNNAESAPVSAKTKKRALSDKPAKLLPERNVRTVFGSNPDQFLLNAVKEACYGAFSLPTFDQALQRIKSHFYDRDYDAVFQNPEHLPVYSARYAPSRALCYYHMFLEHPTLLKPLEGGPSTILCIGAGAGSELMGIAAAMVHVAPLTVTTSSTSSTAKTKKSACTGKQEEVSHSKGAHSSSAHASETTEAITDTFKQTESGNTGGMTAVDLATDPAPPPPPPAAAPSRSAAEDMESTADSSTSAPITSVPVSGDDTASNQGRSKVNVNKSTDIDSSLAASVEQQLDLTIPCDTAIAVAPEKKSKVKKPKKHQVKLVIQDYVDWSGILEPMQKVVRDRMNLPKDRLKVETEVNNILDLDPSVLARVAEADLVTFLFVLNELFQDKKRTMLLVAKVVAAMRPGAQLLVADSAGSFSNLKVGERTYMVYMLLDHLKDLEIVYKDDATWYRCPPNATYPLKLENMRHFVRIYKKI</sequence>
<dbReference type="InterPro" id="IPR021463">
    <property type="entry name" value="Methyltransf_34"/>
</dbReference>
<organism evidence="2 3">
    <name type="scientific">Actinomortierella ambigua</name>
    <dbReference type="NCBI Taxonomy" id="1343610"/>
    <lineage>
        <taxon>Eukaryota</taxon>
        <taxon>Fungi</taxon>
        <taxon>Fungi incertae sedis</taxon>
        <taxon>Mucoromycota</taxon>
        <taxon>Mortierellomycotina</taxon>
        <taxon>Mortierellomycetes</taxon>
        <taxon>Mortierellales</taxon>
        <taxon>Mortierellaceae</taxon>
        <taxon>Actinomortierella</taxon>
    </lineage>
</organism>